<keyword evidence="1 6" id="KW-0963">Cytoplasm</keyword>
<keyword evidence="3 6" id="KW-0067">ATP-binding</keyword>
<feature type="binding site" evidence="6">
    <location>
        <begin position="38"/>
        <end position="45"/>
    </location>
    <ligand>
        <name>ATP</name>
        <dbReference type="ChEBI" id="CHEBI:30616"/>
    </ligand>
</feature>
<dbReference type="GO" id="GO:0007059">
    <property type="term" value="P:chromosome segregation"/>
    <property type="evidence" value="ECO:0007669"/>
    <property type="project" value="UniProtKB-UniRule"/>
</dbReference>
<gene>
    <name evidence="6" type="primary">smc</name>
    <name evidence="8" type="ORF">A3G00_01400</name>
</gene>
<dbReference type="InterPro" id="IPR010935">
    <property type="entry name" value="SMC_hinge"/>
</dbReference>
<dbReference type="Pfam" id="PF02463">
    <property type="entry name" value="SMC_N"/>
    <property type="match status" value="1"/>
</dbReference>
<name>A0A1F6MTI7_9BACT</name>
<accession>A0A1F6MTI7</accession>
<feature type="coiled-coil region" evidence="6">
    <location>
        <begin position="799"/>
        <end position="826"/>
    </location>
</feature>
<dbReference type="GO" id="GO:0005694">
    <property type="term" value="C:chromosome"/>
    <property type="evidence" value="ECO:0007669"/>
    <property type="project" value="InterPro"/>
</dbReference>
<dbReference type="InterPro" id="IPR024704">
    <property type="entry name" value="SMC"/>
</dbReference>
<dbReference type="GO" id="GO:0007062">
    <property type="term" value="P:sister chromatid cohesion"/>
    <property type="evidence" value="ECO:0007669"/>
    <property type="project" value="InterPro"/>
</dbReference>
<evidence type="ECO:0000256" key="6">
    <source>
        <dbReference type="HAMAP-Rule" id="MF_01894"/>
    </source>
</evidence>
<keyword evidence="2 6" id="KW-0547">Nucleotide-binding</keyword>
<comment type="similarity">
    <text evidence="6">Belongs to the SMC family.</text>
</comment>
<evidence type="ECO:0000256" key="5">
    <source>
        <dbReference type="ARBA" id="ARBA00023125"/>
    </source>
</evidence>
<dbReference type="GO" id="GO:0005524">
    <property type="term" value="F:ATP binding"/>
    <property type="evidence" value="ECO:0007669"/>
    <property type="project" value="UniProtKB-UniRule"/>
</dbReference>
<dbReference type="GO" id="GO:0006260">
    <property type="term" value="P:DNA replication"/>
    <property type="evidence" value="ECO:0007669"/>
    <property type="project" value="UniProtKB-UniRule"/>
</dbReference>
<sequence length="1026" mass="115022">MFLKSIELHGFKSFAQKAVLDFVAPKDGKNSITAVVGPNGSGKSNIADAIRWVMGEQSMKTLRGKKGEDVIFGGSDAKGQMGIASVTMILDNSDHRAPIDYDELVVTRRYYRSGESEYLVNGNTVRLLDLQILLAQAQFGQGAYSVIGQGMIDHLLLHTPQERKAFFDEAAGIKEFQIKRHQAILKLSRTKENITQAEMLLTEIEPRLRTLSRQVKRLERRQEVELELRETQEQYYFTLFSHNHEQLSVLNTELIKIEQEYNEAHSHLQTLQNELAALAKEGSRQEQFVVLQNEYQDLSRQKNQLERERAILQGKLQTEYSKAGKQNIGWLENKIENLKTAAERSARELKEAESAVEKTGAEILTKKQLMDKLLVEKTEAKGQLANYEQSLTQLKGEQSYWQYAGLKAVQAVLEERHRLGAIYGTVAQLGEVDEKYRLALDVAAASHLSSVVVDSDRTAQAGIEYLRQHQLGVATFLPLNKIKPRLKANDIQDLKNRDGVFGLASELVSFDSRFADIFSYALGNTLIVRDLEVAREIGIGRIRMVTLAGDVLETSGSMKGGYRQAEKHRGLGFSQGSSPYLLQNNILDSEEKMTGLQNRLTQNETDLNQAQVELTTCQSRAQIAVSRADILGAAKQETDRELAMLEQELSLCAMSPEEFNASLKTIASQKEESDQSIVGLDKKLESVQKKIATFNNEEEKKKQRIFSLQDAMQAEQEAVSKIIENRNLKKIEAAKLDTKLEDLTNEIYQEIQTTPDSLRERGIQILLPQDLEEAQVKIQKLKYQLSLIGGIDEEAAVEYKETKEKYEHLTAQLDDLGKAFADLEQMVVELDELMKKKRGKAFKEIQKEFARYFAMLFEGGKAELVELYGEEIEAESEIDIADAQIGAEQVDRIGLKSVTAEPAKKKKQILMGIDIVACPPGKKIKSVQALSGGERTMTSIALVCAILNTNPSPFVVLDEVEAALDETNTMRLNRILHELSYKSQFVLITHNRVTMHAADALYGVTMGESGVSQLVSVKLNEAVKAL</sequence>
<dbReference type="Pfam" id="PF06470">
    <property type="entry name" value="SMC_hinge"/>
    <property type="match status" value="1"/>
</dbReference>
<dbReference type="InterPro" id="IPR003395">
    <property type="entry name" value="RecF/RecN/SMC_N"/>
</dbReference>
<reference evidence="8 9" key="1">
    <citation type="journal article" date="2016" name="Nat. Commun.">
        <title>Thousands of microbial genomes shed light on interconnected biogeochemical processes in an aquifer system.</title>
        <authorList>
            <person name="Anantharaman K."/>
            <person name="Brown C.T."/>
            <person name="Hug L.A."/>
            <person name="Sharon I."/>
            <person name="Castelle C.J."/>
            <person name="Probst A.J."/>
            <person name="Thomas B.C."/>
            <person name="Singh A."/>
            <person name="Wilkins M.J."/>
            <person name="Karaoz U."/>
            <person name="Brodie E.L."/>
            <person name="Williams K.H."/>
            <person name="Hubbard S.S."/>
            <person name="Banfield J.F."/>
        </authorList>
    </citation>
    <scope>NUCLEOTIDE SEQUENCE [LARGE SCALE GENOMIC DNA]</scope>
</reference>
<evidence type="ECO:0000256" key="2">
    <source>
        <dbReference type="ARBA" id="ARBA00022741"/>
    </source>
</evidence>
<dbReference type="InterPro" id="IPR027417">
    <property type="entry name" value="P-loop_NTPase"/>
</dbReference>
<dbReference type="PIRSF" id="PIRSF005719">
    <property type="entry name" value="SMC"/>
    <property type="match status" value="1"/>
</dbReference>
<proteinExistence type="inferred from homology"/>
<comment type="subcellular location">
    <subcellularLocation>
        <location evidence="6">Cytoplasm</location>
    </subcellularLocation>
</comment>
<dbReference type="STRING" id="1798692.A3G00_01400"/>
<evidence type="ECO:0000256" key="3">
    <source>
        <dbReference type="ARBA" id="ARBA00022840"/>
    </source>
</evidence>
<dbReference type="Proteomes" id="UP000178347">
    <property type="component" value="Unassembled WGS sequence"/>
</dbReference>
<dbReference type="InterPro" id="IPR036277">
    <property type="entry name" value="SMC_hinge_sf"/>
</dbReference>
<feature type="coiled-coil region" evidence="6">
    <location>
        <begin position="677"/>
        <end position="746"/>
    </location>
</feature>
<organism evidence="8 9">
    <name type="scientific">Candidatus Magasanikbacteria bacterium RIFCSPLOWO2_12_FULL_43_12</name>
    <dbReference type="NCBI Taxonomy" id="1798692"/>
    <lineage>
        <taxon>Bacteria</taxon>
        <taxon>Candidatus Magasanikiibacteriota</taxon>
    </lineage>
</organism>
<dbReference type="Gene3D" id="1.20.1060.20">
    <property type="match status" value="1"/>
</dbReference>
<dbReference type="GO" id="GO:0003677">
    <property type="term" value="F:DNA binding"/>
    <property type="evidence" value="ECO:0007669"/>
    <property type="project" value="UniProtKB-UniRule"/>
</dbReference>
<dbReference type="AlphaFoldDB" id="A0A1F6MTI7"/>
<evidence type="ECO:0000256" key="1">
    <source>
        <dbReference type="ARBA" id="ARBA00022490"/>
    </source>
</evidence>
<dbReference type="SUPFAM" id="SSF52540">
    <property type="entry name" value="P-loop containing nucleoside triphosphate hydrolases"/>
    <property type="match status" value="1"/>
</dbReference>
<dbReference type="GO" id="GO:0005737">
    <property type="term" value="C:cytoplasm"/>
    <property type="evidence" value="ECO:0007669"/>
    <property type="project" value="UniProtKB-SubCell"/>
</dbReference>
<feature type="coiled-coil region" evidence="6">
    <location>
        <begin position="593"/>
        <end position="648"/>
    </location>
</feature>
<dbReference type="HAMAP" id="MF_01894">
    <property type="entry name" value="Smc_prok"/>
    <property type="match status" value="1"/>
</dbReference>
<evidence type="ECO:0000313" key="8">
    <source>
        <dbReference type="EMBL" id="OGH74989.1"/>
    </source>
</evidence>
<evidence type="ECO:0000313" key="9">
    <source>
        <dbReference type="Proteomes" id="UP000178347"/>
    </source>
</evidence>
<dbReference type="InterPro" id="IPR011890">
    <property type="entry name" value="SMC_prok"/>
</dbReference>
<evidence type="ECO:0000256" key="4">
    <source>
        <dbReference type="ARBA" id="ARBA00023054"/>
    </source>
</evidence>
<protein>
    <recommendedName>
        <fullName evidence="6">Chromosome partition protein Smc</fullName>
    </recommendedName>
</protein>
<dbReference type="PANTHER" id="PTHR43977">
    <property type="entry name" value="STRUCTURAL MAINTENANCE OF CHROMOSOMES PROTEIN 3"/>
    <property type="match status" value="1"/>
</dbReference>
<keyword evidence="5 6" id="KW-0238">DNA-binding</keyword>
<dbReference type="EMBL" id="MFQN01000011">
    <property type="protein sequence ID" value="OGH74989.1"/>
    <property type="molecule type" value="Genomic_DNA"/>
</dbReference>
<feature type="coiled-coil region" evidence="6">
    <location>
        <begin position="254"/>
        <end position="397"/>
    </location>
</feature>
<evidence type="ECO:0000259" key="7">
    <source>
        <dbReference type="SMART" id="SM00968"/>
    </source>
</evidence>
<dbReference type="GO" id="GO:0016887">
    <property type="term" value="F:ATP hydrolysis activity"/>
    <property type="evidence" value="ECO:0007669"/>
    <property type="project" value="InterPro"/>
</dbReference>
<comment type="function">
    <text evidence="6">Required for chromosome condensation and partitioning.</text>
</comment>
<feature type="coiled-coil region" evidence="6">
    <location>
        <begin position="201"/>
        <end position="228"/>
    </location>
</feature>
<dbReference type="SMART" id="SM00968">
    <property type="entry name" value="SMC_hinge"/>
    <property type="match status" value="1"/>
</dbReference>
<comment type="domain">
    <text evidence="6">Contains large globular domains required for ATP hydrolysis at each terminus and a third globular domain forming a flexible hinge near the middle of the molecule. These domains are separated by coiled-coil structures.</text>
</comment>
<comment type="caution">
    <text evidence="8">The sequence shown here is derived from an EMBL/GenBank/DDBJ whole genome shotgun (WGS) entry which is preliminary data.</text>
</comment>
<feature type="domain" description="SMC hinge" evidence="7">
    <location>
        <begin position="420"/>
        <end position="538"/>
    </location>
</feature>
<comment type="subunit">
    <text evidence="6">Homodimer.</text>
</comment>
<dbReference type="SUPFAM" id="SSF75553">
    <property type="entry name" value="Smc hinge domain"/>
    <property type="match status" value="1"/>
</dbReference>
<dbReference type="GO" id="GO:0030261">
    <property type="term" value="P:chromosome condensation"/>
    <property type="evidence" value="ECO:0007669"/>
    <property type="project" value="InterPro"/>
</dbReference>
<dbReference type="Gene3D" id="3.40.50.300">
    <property type="entry name" value="P-loop containing nucleotide triphosphate hydrolases"/>
    <property type="match status" value="2"/>
</dbReference>
<keyword evidence="4 6" id="KW-0175">Coiled coil</keyword>
<dbReference type="Gene3D" id="3.30.70.1620">
    <property type="match status" value="1"/>
</dbReference>